<proteinExistence type="inferred from homology"/>
<reference evidence="10" key="1">
    <citation type="journal article" date="2019" name="Int. J. Syst. Evol. Microbiol.">
        <title>The Global Catalogue of Microorganisms (GCM) 10K type strain sequencing project: providing services to taxonomists for standard genome sequencing and annotation.</title>
        <authorList>
            <consortium name="The Broad Institute Genomics Platform"/>
            <consortium name="The Broad Institute Genome Sequencing Center for Infectious Disease"/>
            <person name="Wu L."/>
            <person name="Ma J."/>
        </authorList>
    </citation>
    <scope>NUCLEOTIDE SEQUENCE [LARGE SCALE GENOMIC DNA]</scope>
    <source>
        <strain evidence="10">CECT 7698</strain>
    </source>
</reference>
<dbReference type="RefSeq" id="WP_386775632.1">
    <property type="nucleotide sequence ID" value="NZ_JBHRUG010000031.1"/>
</dbReference>
<keyword evidence="10" id="KW-1185">Reference proteome</keyword>
<evidence type="ECO:0000256" key="4">
    <source>
        <dbReference type="ARBA" id="ARBA00022798"/>
    </source>
</evidence>
<dbReference type="InterPro" id="IPR030395">
    <property type="entry name" value="GP_PDE_dom"/>
</dbReference>
<dbReference type="InterPro" id="IPR017946">
    <property type="entry name" value="PLC-like_Pdiesterase_TIM-brl"/>
</dbReference>
<evidence type="ECO:0000256" key="5">
    <source>
        <dbReference type="ARBA" id="ARBA00022801"/>
    </source>
</evidence>
<protein>
    <recommendedName>
        <fullName evidence="2">glycerophosphodiester phosphodiesterase</fullName>
        <ecNumber evidence="2">3.1.4.46</ecNumber>
    </recommendedName>
</protein>
<evidence type="ECO:0000313" key="10">
    <source>
        <dbReference type="Proteomes" id="UP001595579"/>
    </source>
</evidence>
<dbReference type="PANTHER" id="PTHR43620:SF7">
    <property type="entry name" value="GLYCEROPHOSPHODIESTER PHOSPHODIESTERASE GDPD5-RELATED"/>
    <property type="match status" value="1"/>
</dbReference>
<feature type="domain" description="GP-PDE" evidence="8">
    <location>
        <begin position="79"/>
        <end position="404"/>
    </location>
</feature>
<comment type="caution">
    <text evidence="9">The sequence shown here is derived from an EMBL/GenBank/DDBJ whole genome shotgun (WGS) entry which is preliminary data.</text>
</comment>
<dbReference type="EMBL" id="JBHRUG010000031">
    <property type="protein sequence ID" value="MFC3285056.1"/>
    <property type="molecule type" value="Genomic_DNA"/>
</dbReference>
<dbReference type="PANTHER" id="PTHR43620">
    <property type="entry name" value="GLYCEROPHOSPHORYL DIESTER PHOSPHODIESTERASE"/>
    <property type="match status" value="1"/>
</dbReference>
<accession>A0ABV7LS41</accession>
<gene>
    <name evidence="9" type="ORF">ACFOEV_15755</name>
</gene>
<sequence>MKKNITIFLPLCLLSMLAFMTPVWAAPQNGAMPAADSVTLGPRPFYLVQNMDEDTQRERELKTDLLHCASSNRNWRRTDFSIGHRGAAMQFPEHTRESYIAGAQMGAGVLECDVAFTADQELVCRHSQCDLHATTNILETDLAQKCSVPPEFDSATGELMNAADIQCCTSDITVAEFQTLEGKMEGANTEARSIEDYLAGTPGWRTDLYASRGTLMTHAESIELFKALGVKMTPELKEPSVAMPFDGLSQEDYAQKMIDEYKAADVPPRNVYAQSFNLDDVRYWIANEPEFGEQAVYLDGRYDAEGFDHTNPDTWSPSMEALAEQGVNIIAPPMWMLLAANAEAGDTGNRIVPSVYAEHARDAGLDIITWTFERSAPLSQDGAWYYQTTDDVIGNDGDKLLTLDVLARDVGIIGLFSDWPATVTFYDNCVNPDA</sequence>
<evidence type="ECO:0000259" key="8">
    <source>
        <dbReference type="PROSITE" id="PS51704"/>
    </source>
</evidence>
<evidence type="ECO:0000256" key="3">
    <source>
        <dbReference type="ARBA" id="ARBA00022729"/>
    </source>
</evidence>
<dbReference type="Gene3D" id="3.20.20.190">
    <property type="entry name" value="Phosphatidylinositol (PI) phosphodiesterase"/>
    <property type="match status" value="1"/>
</dbReference>
<keyword evidence="5" id="KW-0378">Hydrolase</keyword>
<feature type="signal peptide" evidence="7">
    <location>
        <begin position="1"/>
        <end position="25"/>
    </location>
</feature>
<feature type="chain" id="PRO_5046084408" description="glycerophosphodiester phosphodiesterase" evidence="7">
    <location>
        <begin position="26"/>
        <end position="434"/>
    </location>
</feature>
<evidence type="ECO:0000256" key="1">
    <source>
        <dbReference type="ARBA" id="ARBA00007277"/>
    </source>
</evidence>
<evidence type="ECO:0000256" key="2">
    <source>
        <dbReference type="ARBA" id="ARBA00012247"/>
    </source>
</evidence>
<dbReference type="Pfam" id="PF03009">
    <property type="entry name" value="GDPD"/>
    <property type="match status" value="1"/>
</dbReference>
<comment type="similarity">
    <text evidence="1">Belongs to the glycerophosphoryl diester phosphodiesterase family.</text>
</comment>
<keyword evidence="4" id="KW-0319">Glycerol metabolism</keyword>
<evidence type="ECO:0000256" key="7">
    <source>
        <dbReference type="SAM" id="SignalP"/>
    </source>
</evidence>
<dbReference type="PROSITE" id="PS51704">
    <property type="entry name" value="GP_PDE"/>
    <property type="match status" value="1"/>
</dbReference>
<name>A0ABV7LS41_9GAMM</name>
<dbReference type="Proteomes" id="UP001595579">
    <property type="component" value="Unassembled WGS sequence"/>
</dbReference>
<comment type="catalytic activity">
    <reaction evidence="6">
        <text>a sn-glycero-3-phosphodiester + H2O = an alcohol + sn-glycerol 3-phosphate + H(+)</text>
        <dbReference type="Rhea" id="RHEA:12969"/>
        <dbReference type="ChEBI" id="CHEBI:15377"/>
        <dbReference type="ChEBI" id="CHEBI:15378"/>
        <dbReference type="ChEBI" id="CHEBI:30879"/>
        <dbReference type="ChEBI" id="CHEBI:57597"/>
        <dbReference type="ChEBI" id="CHEBI:83408"/>
        <dbReference type="EC" id="3.1.4.46"/>
    </reaction>
</comment>
<organism evidence="9 10">
    <name type="scientific">Litchfieldella rifensis</name>
    <dbReference type="NCBI Taxonomy" id="762643"/>
    <lineage>
        <taxon>Bacteria</taxon>
        <taxon>Pseudomonadati</taxon>
        <taxon>Pseudomonadota</taxon>
        <taxon>Gammaproteobacteria</taxon>
        <taxon>Oceanospirillales</taxon>
        <taxon>Halomonadaceae</taxon>
        <taxon>Litchfieldella</taxon>
    </lineage>
</organism>
<dbReference type="SUPFAM" id="SSF51695">
    <property type="entry name" value="PLC-like phosphodiesterases"/>
    <property type="match status" value="1"/>
</dbReference>
<dbReference type="EC" id="3.1.4.46" evidence="2"/>
<keyword evidence="3 7" id="KW-0732">Signal</keyword>
<evidence type="ECO:0000256" key="6">
    <source>
        <dbReference type="ARBA" id="ARBA00047512"/>
    </source>
</evidence>
<evidence type="ECO:0000313" key="9">
    <source>
        <dbReference type="EMBL" id="MFC3285056.1"/>
    </source>
</evidence>